<organism evidence="2">
    <name type="scientific">Mycolicibacterium mucogenicum DSM 44124</name>
    <dbReference type="NCBI Taxonomy" id="1226753"/>
    <lineage>
        <taxon>Bacteria</taxon>
        <taxon>Bacillati</taxon>
        <taxon>Actinomycetota</taxon>
        <taxon>Actinomycetes</taxon>
        <taxon>Mycobacteriales</taxon>
        <taxon>Mycobacteriaceae</taxon>
        <taxon>Mycolicibacterium</taxon>
    </lineage>
</organism>
<feature type="region of interest" description="Disordered" evidence="1">
    <location>
        <begin position="79"/>
        <end position="168"/>
    </location>
</feature>
<proteinExistence type="predicted"/>
<dbReference type="InterPro" id="IPR017850">
    <property type="entry name" value="Alkaline_phosphatase_core_sf"/>
</dbReference>
<dbReference type="PANTHER" id="PTHR10151">
    <property type="entry name" value="ECTONUCLEOTIDE PYROPHOSPHATASE/PHOSPHODIESTERASE"/>
    <property type="match status" value="1"/>
</dbReference>
<dbReference type="GO" id="GO:0016787">
    <property type="term" value="F:hydrolase activity"/>
    <property type="evidence" value="ECO:0007669"/>
    <property type="project" value="UniProtKB-ARBA"/>
</dbReference>
<dbReference type="PANTHER" id="PTHR10151:SF120">
    <property type="entry name" value="BIS(5'-ADENOSYL)-TRIPHOSPHATASE"/>
    <property type="match status" value="1"/>
</dbReference>
<accession>A0A8H2JBC8</accession>
<protein>
    <submittedName>
        <fullName evidence="2">Phosphodiesterase</fullName>
    </submittedName>
</protein>
<evidence type="ECO:0000313" key="2">
    <source>
        <dbReference type="EMBL" id="TLH52731.1"/>
    </source>
</evidence>
<dbReference type="SUPFAM" id="SSF53649">
    <property type="entry name" value="Alkaline phosphatase-like"/>
    <property type="match status" value="1"/>
</dbReference>
<dbReference type="InterPro" id="IPR002591">
    <property type="entry name" value="Phosphodiest/P_Trfase"/>
</dbReference>
<dbReference type="EMBL" id="POTL01000001">
    <property type="protein sequence ID" value="TLH52731.1"/>
    <property type="molecule type" value="Genomic_DNA"/>
</dbReference>
<evidence type="ECO:0000256" key="1">
    <source>
        <dbReference type="SAM" id="MobiDB-lite"/>
    </source>
</evidence>
<feature type="compositionally biased region" description="Low complexity" evidence="1">
    <location>
        <begin position="79"/>
        <end position="99"/>
    </location>
</feature>
<feature type="compositionally biased region" description="Basic and acidic residues" evidence="1">
    <location>
        <begin position="117"/>
        <end position="146"/>
    </location>
</feature>
<gene>
    <name evidence="2" type="ORF">C1S78_10480</name>
</gene>
<feature type="compositionally biased region" description="Basic residues" evidence="1">
    <location>
        <begin position="102"/>
        <end position="115"/>
    </location>
</feature>
<sequence length="703" mass="72293">MRHVATVTRGGAAGVQPSRWLCVRFAIPVRSIIVARYTFRMTAGRCIGRVGGLAVALGIGTALAGWSDCPAWADTTGAGTAGAGTTSQTSQTAAASSDAPAKKAKKQRKPAKSKSKPANEEQAGKPDKKREKSAATDKAATDKTATDKAAAGKPAAAERTKPAPRVASLKHEEQLTAAAPAKAAGTPTVTAAVVPQASNEQPTVKVAAVSTDPIAKLTRALRSLQAPVSPLSSTSVLVALAAVRDELERKTLKPTSAVASQPVSTLADTTPNVLVIGVDGTNLSRVLADPANANFFQLMQGGTTAPASIVGHTTISNPSWTAILTGVWGEKTGVINNIFNPAVYNKWPTVFDQLETFNPGIQTTAIANWDVISAIAVSGSVGADHVVNISHIAGDSNWSLTDNAVGDATEAAIAAADPSKPNFVFSYFVGVDENGHNYGGASTAYAEAVRNVDRNIGEIMQSVDDWEAATGEQWTVIVVTDHGHQDSKGFGHGFQSPNETSTFVIANNPDLFTAGGVNLKYQIVDVTPTVVTLFGGTPSLKSDGVSITGLGGSTVTPIDDDAALRAAVLDVIGKYGYPNIGTDLKLGVRTVAASVPYFLNQAFQQVTAQLESIAAQHIFVISPLAQALTVPVQLVGSLTYAATNVVAQVVARLTGVTGASLVPIFIPPLPPLVGTEDPQAPLSPVAACTVLVACGPASGIIAA</sequence>
<dbReference type="AlphaFoldDB" id="A0A8H2JBC8"/>
<dbReference type="Pfam" id="PF01663">
    <property type="entry name" value="Phosphodiest"/>
    <property type="match status" value="1"/>
</dbReference>
<name>A0A8H2JBC8_MYCMU</name>
<comment type="caution">
    <text evidence="2">The sequence shown here is derived from an EMBL/GenBank/DDBJ whole genome shotgun (WGS) entry which is preliminary data.</text>
</comment>
<dbReference type="Gene3D" id="3.40.720.10">
    <property type="entry name" value="Alkaline Phosphatase, subunit A"/>
    <property type="match status" value="1"/>
</dbReference>
<reference evidence="2" key="1">
    <citation type="submission" date="2018-01" db="EMBL/GenBank/DDBJ databases">
        <title>Comparative genomics of Mycobacterium mucogenicum and Mycobacterium neoaurum clade members emphasizing tRNA and non-coding RNA.</title>
        <authorList>
            <person name="Behra P.R.K."/>
            <person name="Pettersson B.M.F."/>
            <person name="Das S."/>
            <person name="Dasgupta S."/>
            <person name="Kirsebom L.A."/>
        </authorList>
    </citation>
    <scope>NUCLEOTIDE SEQUENCE</scope>
    <source>
        <strain evidence="2">DSM 44124</strain>
    </source>
</reference>